<accession>A0ABW7XCH5</accession>
<dbReference type="EMBL" id="JBIRYO010000074">
    <property type="protein sequence ID" value="MFI2478848.1"/>
    <property type="molecule type" value="Genomic_DNA"/>
</dbReference>
<reference evidence="2 3" key="1">
    <citation type="submission" date="2024-10" db="EMBL/GenBank/DDBJ databases">
        <title>The Natural Products Discovery Center: Release of the First 8490 Sequenced Strains for Exploring Actinobacteria Biosynthetic Diversity.</title>
        <authorList>
            <person name="Kalkreuter E."/>
            <person name="Kautsar S.A."/>
            <person name="Yang D."/>
            <person name="Bader C.D."/>
            <person name="Teijaro C.N."/>
            <person name="Fluegel L."/>
            <person name="Davis C.M."/>
            <person name="Simpson J.R."/>
            <person name="Lauterbach L."/>
            <person name="Steele A.D."/>
            <person name="Gui C."/>
            <person name="Meng S."/>
            <person name="Li G."/>
            <person name="Viehrig K."/>
            <person name="Ye F."/>
            <person name="Su P."/>
            <person name="Kiefer A.F."/>
            <person name="Nichols A."/>
            <person name="Cepeda A.J."/>
            <person name="Yan W."/>
            <person name="Fan B."/>
            <person name="Jiang Y."/>
            <person name="Adhikari A."/>
            <person name="Zheng C.-J."/>
            <person name="Schuster L."/>
            <person name="Cowan T.M."/>
            <person name="Smanski M.J."/>
            <person name="Chevrette M.G."/>
            <person name="De Carvalho L.P.S."/>
            <person name="Shen B."/>
        </authorList>
    </citation>
    <scope>NUCLEOTIDE SEQUENCE [LARGE SCALE GENOMIC DNA]</scope>
    <source>
        <strain evidence="2 3">NPDC019275</strain>
    </source>
</reference>
<comment type="caution">
    <text evidence="2">The sequence shown here is derived from an EMBL/GenBank/DDBJ whole genome shotgun (WGS) entry which is preliminary data.</text>
</comment>
<protein>
    <submittedName>
        <fullName evidence="2">DUF4158 domain-containing protein</fullName>
    </submittedName>
</protein>
<sequence>MCGGKRGPTRLGFAILLRFYTERGRFPRGRAEIPDTAIEYVARQGGVERPEIAFYDWSGRTIEYHGAQICQALGFRECIVADADALTW</sequence>
<evidence type="ECO:0000313" key="2">
    <source>
        <dbReference type="EMBL" id="MFI2478848.1"/>
    </source>
</evidence>
<dbReference type="Pfam" id="PF13700">
    <property type="entry name" value="DUF4158"/>
    <property type="match status" value="1"/>
</dbReference>
<feature type="domain" description="DUF4158" evidence="1">
    <location>
        <begin position="5"/>
        <end position="83"/>
    </location>
</feature>
<dbReference type="Proteomes" id="UP001611415">
    <property type="component" value="Unassembled WGS sequence"/>
</dbReference>
<organism evidence="2 3">
    <name type="scientific">Nocardia xishanensis</name>
    <dbReference type="NCBI Taxonomy" id="238964"/>
    <lineage>
        <taxon>Bacteria</taxon>
        <taxon>Bacillati</taxon>
        <taxon>Actinomycetota</taxon>
        <taxon>Actinomycetes</taxon>
        <taxon>Mycobacteriales</taxon>
        <taxon>Nocardiaceae</taxon>
        <taxon>Nocardia</taxon>
    </lineage>
</organism>
<name>A0ABW7XCH5_9NOCA</name>
<evidence type="ECO:0000259" key="1">
    <source>
        <dbReference type="Pfam" id="PF13700"/>
    </source>
</evidence>
<dbReference type="InterPro" id="IPR025296">
    <property type="entry name" value="DUF4158"/>
</dbReference>
<proteinExistence type="predicted"/>
<keyword evidence="3" id="KW-1185">Reference proteome</keyword>
<evidence type="ECO:0000313" key="3">
    <source>
        <dbReference type="Proteomes" id="UP001611415"/>
    </source>
</evidence>
<gene>
    <name evidence="2" type="ORF">ACH49W_36470</name>
</gene>
<dbReference type="RefSeq" id="WP_397096555.1">
    <property type="nucleotide sequence ID" value="NZ_JBIRYO010000074.1"/>
</dbReference>